<evidence type="ECO:0000313" key="2">
    <source>
        <dbReference type="Proteomes" id="UP000193067"/>
    </source>
</evidence>
<protein>
    <submittedName>
        <fullName evidence="1">Uncharacterized protein</fullName>
    </submittedName>
</protein>
<organism evidence="1 2">
    <name type="scientific">Trametes coccinea (strain BRFM310)</name>
    <name type="common">Pycnoporus coccineus</name>
    <dbReference type="NCBI Taxonomy" id="1353009"/>
    <lineage>
        <taxon>Eukaryota</taxon>
        <taxon>Fungi</taxon>
        <taxon>Dikarya</taxon>
        <taxon>Basidiomycota</taxon>
        <taxon>Agaricomycotina</taxon>
        <taxon>Agaricomycetes</taxon>
        <taxon>Polyporales</taxon>
        <taxon>Polyporaceae</taxon>
        <taxon>Trametes</taxon>
    </lineage>
</organism>
<dbReference type="AlphaFoldDB" id="A0A1Y2ITS8"/>
<proteinExistence type="predicted"/>
<evidence type="ECO:0000313" key="1">
    <source>
        <dbReference type="EMBL" id="OSD04545.1"/>
    </source>
</evidence>
<sequence>MLSLAAAIKPPRVLLPALRASLVRTTSIPSSLRLPSRLLTASLATMSASTTSRNMPECWGHRGVCCVQDCSRASP</sequence>
<accession>A0A1Y2ITS8</accession>
<dbReference type="Proteomes" id="UP000193067">
    <property type="component" value="Unassembled WGS sequence"/>
</dbReference>
<reference evidence="1 2" key="1">
    <citation type="journal article" date="2015" name="Biotechnol. Biofuels">
        <title>Enhanced degradation of softwood versus hardwood by the white-rot fungus Pycnoporus coccineus.</title>
        <authorList>
            <person name="Couturier M."/>
            <person name="Navarro D."/>
            <person name="Chevret D."/>
            <person name="Henrissat B."/>
            <person name="Piumi F."/>
            <person name="Ruiz-Duenas F.J."/>
            <person name="Martinez A.T."/>
            <person name="Grigoriev I.V."/>
            <person name="Riley R."/>
            <person name="Lipzen A."/>
            <person name="Berrin J.G."/>
            <person name="Master E.R."/>
            <person name="Rosso M.N."/>
        </authorList>
    </citation>
    <scope>NUCLEOTIDE SEQUENCE [LARGE SCALE GENOMIC DNA]</scope>
    <source>
        <strain evidence="1 2">BRFM310</strain>
    </source>
</reference>
<name>A0A1Y2ITS8_TRAC3</name>
<gene>
    <name evidence="1" type="ORF">PYCCODRAFT_1433414</name>
</gene>
<keyword evidence="2" id="KW-1185">Reference proteome</keyword>
<dbReference type="EMBL" id="KZ084096">
    <property type="protein sequence ID" value="OSD04545.1"/>
    <property type="molecule type" value="Genomic_DNA"/>
</dbReference>